<comment type="caution">
    <text evidence="10">The sequence shown here is derived from an EMBL/GenBank/DDBJ whole genome shotgun (WGS) entry which is preliminary data.</text>
</comment>
<dbReference type="Proteomes" id="UP001415857">
    <property type="component" value="Unassembled WGS sequence"/>
</dbReference>
<dbReference type="InterPro" id="IPR036249">
    <property type="entry name" value="Thioredoxin-like_sf"/>
</dbReference>
<dbReference type="SUPFAM" id="SSF52833">
    <property type="entry name" value="Thioredoxin-like"/>
    <property type="match status" value="1"/>
</dbReference>
<evidence type="ECO:0000256" key="5">
    <source>
        <dbReference type="ARBA" id="ARBA00022862"/>
    </source>
</evidence>
<gene>
    <name evidence="10" type="ORF">L1049_025701</name>
</gene>
<name>A0AAP0NE50_LIQFO</name>
<organism evidence="10 11">
    <name type="scientific">Liquidambar formosana</name>
    <name type="common">Formosan gum</name>
    <dbReference type="NCBI Taxonomy" id="63359"/>
    <lineage>
        <taxon>Eukaryota</taxon>
        <taxon>Viridiplantae</taxon>
        <taxon>Streptophyta</taxon>
        <taxon>Embryophyta</taxon>
        <taxon>Tracheophyta</taxon>
        <taxon>Spermatophyta</taxon>
        <taxon>Magnoliopsida</taxon>
        <taxon>eudicotyledons</taxon>
        <taxon>Gunneridae</taxon>
        <taxon>Pentapetalae</taxon>
        <taxon>Saxifragales</taxon>
        <taxon>Altingiaceae</taxon>
        <taxon>Liquidambar</taxon>
    </lineage>
</organism>
<evidence type="ECO:0000313" key="11">
    <source>
        <dbReference type="Proteomes" id="UP001415857"/>
    </source>
</evidence>
<sequence>MAASVNNIAATFATIQISSSSSSSSSASSNNQTNFALSISPKPISTSWNPHTTLPRSQKSSLLNLYGPPGPPPLQSISAVHRRPQISKPRRPISLIPIGEKLPNVTVSYLNRNDTVQTVAIPSLCKGKRFVLVGLSAAFSPSCTRFVKRVESAKSKWADSIACVAVNDVFVMRAWGEHLAVGEKVMMLSDGRGELSRALGVSLDANGGDCLGLGERSRRFCLSAFNGVITSVDFDEEEDDFISRKKSTVI</sequence>
<dbReference type="GO" id="GO:0005737">
    <property type="term" value="C:cytoplasm"/>
    <property type="evidence" value="ECO:0007669"/>
    <property type="project" value="TreeGrafter"/>
</dbReference>
<dbReference type="EMBL" id="JBBPBK010000014">
    <property type="protein sequence ID" value="KAK9270125.1"/>
    <property type="molecule type" value="Genomic_DNA"/>
</dbReference>
<protein>
    <recommendedName>
        <fullName evidence="3">glutaredoxin-dependent peroxiredoxin</fullName>
        <ecNumber evidence="3">1.11.1.25</ecNumber>
    </recommendedName>
    <alternativeName>
        <fullName evidence="7">Glutaredoxin-dependent peroxiredoxin</fullName>
    </alternativeName>
</protein>
<evidence type="ECO:0000256" key="7">
    <source>
        <dbReference type="ARBA" id="ARBA00031688"/>
    </source>
</evidence>
<evidence type="ECO:0000256" key="1">
    <source>
        <dbReference type="ARBA" id="ARBA00001711"/>
    </source>
</evidence>
<evidence type="ECO:0000313" key="10">
    <source>
        <dbReference type="EMBL" id="KAK9270125.1"/>
    </source>
</evidence>
<evidence type="ECO:0000259" key="9">
    <source>
        <dbReference type="Pfam" id="PF08534"/>
    </source>
</evidence>
<accession>A0AAP0NE50</accession>
<evidence type="ECO:0000256" key="8">
    <source>
        <dbReference type="PIRSR" id="PIRSR637944-1"/>
    </source>
</evidence>
<dbReference type="Pfam" id="PF08534">
    <property type="entry name" value="Redoxin"/>
    <property type="match status" value="1"/>
</dbReference>
<keyword evidence="6" id="KW-0560">Oxidoreductase</keyword>
<dbReference type="InterPro" id="IPR013740">
    <property type="entry name" value="Redoxin"/>
</dbReference>
<dbReference type="GO" id="GO:0008379">
    <property type="term" value="F:thioredoxin peroxidase activity"/>
    <property type="evidence" value="ECO:0007669"/>
    <property type="project" value="InterPro"/>
</dbReference>
<evidence type="ECO:0000256" key="4">
    <source>
        <dbReference type="ARBA" id="ARBA00022559"/>
    </source>
</evidence>
<evidence type="ECO:0000256" key="3">
    <source>
        <dbReference type="ARBA" id="ARBA00013016"/>
    </source>
</evidence>
<dbReference type="PANTHER" id="PTHR10430">
    <property type="entry name" value="PEROXIREDOXIN"/>
    <property type="match status" value="1"/>
</dbReference>
<feature type="domain" description="Redoxin" evidence="9">
    <location>
        <begin position="99"/>
        <end position="238"/>
    </location>
</feature>
<dbReference type="AlphaFoldDB" id="A0AAP0NE50"/>
<feature type="active site" description="Cysteine sulfenic acid (-SOH) intermediate" evidence="8">
    <location>
        <position position="143"/>
    </location>
</feature>
<dbReference type="GO" id="GO:0042744">
    <property type="term" value="P:hydrogen peroxide catabolic process"/>
    <property type="evidence" value="ECO:0007669"/>
    <property type="project" value="TreeGrafter"/>
</dbReference>
<dbReference type="PANTHER" id="PTHR10430:SF35">
    <property type="entry name" value="GLUTAREDOXIN-DEPENDENT PEROXIREDOXIN"/>
    <property type="match status" value="1"/>
</dbReference>
<dbReference type="EC" id="1.11.1.25" evidence="3"/>
<keyword evidence="11" id="KW-1185">Reference proteome</keyword>
<dbReference type="GO" id="GO:0034599">
    <property type="term" value="P:cellular response to oxidative stress"/>
    <property type="evidence" value="ECO:0007669"/>
    <property type="project" value="InterPro"/>
</dbReference>
<dbReference type="GO" id="GO:0045454">
    <property type="term" value="P:cell redox homeostasis"/>
    <property type="evidence" value="ECO:0007669"/>
    <property type="project" value="TreeGrafter"/>
</dbReference>
<evidence type="ECO:0000256" key="6">
    <source>
        <dbReference type="ARBA" id="ARBA00023002"/>
    </source>
</evidence>
<keyword evidence="5" id="KW-0049">Antioxidant</keyword>
<dbReference type="Gene3D" id="3.40.30.10">
    <property type="entry name" value="Glutaredoxin"/>
    <property type="match status" value="1"/>
</dbReference>
<comment type="catalytic activity">
    <reaction evidence="1">
        <text>[glutaredoxin]-dithiol + a hydroperoxide = [glutaredoxin]-disulfide + an alcohol + H2O</text>
        <dbReference type="Rhea" id="RHEA:62624"/>
        <dbReference type="Rhea" id="RHEA-COMP:10729"/>
        <dbReference type="Rhea" id="RHEA-COMP:10730"/>
        <dbReference type="ChEBI" id="CHEBI:15377"/>
        <dbReference type="ChEBI" id="CHEBI:29950"/>
        <dbReference type="ChEBI" id="CHEBI:30879"/>
        <dbReference type="ChEBI" id="CHEBI:35924"/>
        <dbReference type="ChEBI" id="CHEBI:50058"/>
        <dbReference type="EC" id="1.11.1.25"/>
    </reaction>
</comment>
<proteinExistence type="inferred from homology"/>
<reference evidence="10 11" key="1">
    <citation type="journal article" date="2024" name="Plant J.">
        <title>Genome sequences and population genomics reveal climatic adaptation and genomic divergence between two closely related sweetgum species.</title>
        <authorList>
            <person name="Xu W.Q."/>
            <person name="Ren C.Q."/>
            <person name="Zhang X.Y."/>
            <person name="Comes H.P."/>
            <person name="Liu X.H."/>
            <person name="Li Y.G."/>
            <person name="Kettle C.J."/>
            <person name="Jalonen R."/>
            <person name="Gaisberger H."/>
            <person name="Ma Y.Z."/>
            <person name="Qiu Y.X."/>
        </authorList>
    </citation>
    <scope>NUCLEOTIDE SEQUENCE [LARGE SCALE GENOMIC DNA]</scope>
    <source>
        <strain evidence="10">Hangzhou</strain>
    </source>
</reference>
<comment type="similarity">
    <text evidence="2">Belongs to the peroxiredoxin family. Prx5 subfamily.</text>
</comment>
<evidence type="ECO:0000256" key="2">
    <source>
        <dbReference type="ARBA" id="ARBA00010505"/>
    </source>
</evidence>
<keyword evidence="4" id="KW-0575">Peroxidase</keyword>
<dbReference type="InterPro" id="IPR037944">
    <property type="entry name" value="PRX5-like"/>
</dbReference>